<proteinExistence type="predicted"/>
<name>A0A4Z1FHM6_9HELO</name>
<organism evidence="1 2">
    <name type="scientific">Botrytis paeoniae</name>
    <dbReference type="NCBI Taxonomy" id="278948"/>
    <lineage>
        <taxon>Eukaryota</taxon>
        <taxon>Fungi</taxon>
        <taxon>Dikarya</taxon>
        <taxon>Ascomycota</taxon>
        <taxon>Pezizomycotina</taxon>
        <taxon>Leotiomycetes</taxon>
        <taxon>Helotiales</taxon>
        <taxon>Sclerotiniaceae</taxon>
        <taxon>Botrytis</taxon>
    </lineage>
</organism>
<protein>
    <submittedName>
        <fullName evidence="1">Uncharacterized protein</fullName>
    </submittedName>
</protein>
<reference evidence="1 2" key="1">
    <citation type="submission" date="2017-12" db="EMBL/GenBank/DDBJ databases">
        <title>Comparative genomics of Botrytis spp.</title>
        <authorList>
            <person name="Valero-Jimenez C.A."/>
            <person name="Tapia P."/>
            <person name="Veloso J."/>
            <person name="Silva-Moreno E."/>
            <person name="Staats M."/>
            <person name="Valdes J.H."/>
            <person name="Van Kan J.A.L."/>
        </authorList>
    </citation>
    <scope>NUCLEOTIDE SEQUENCE [LARGE SCALE GENOMIC DNA]</scope>
    <source>
        <strain evidence="1 2">Bp0003</strain>
    </source>
</reference>
<gene>
    <name evidence="1" type="ORF">BPAE_0155g00260</name>
</gene>
<dbReference type="Proteomes" id="UP000297910">
    <property type="component" value="Unassembled WGS sequence"/>
</dbReference>
<evidence type="ECO:0000313" key="2">
    <source>
        <dbReference type="Proteomes" id="UP000297910"/>
    </source>
</evidence>
<comment type="caution">
    <text evidence="1">The sequence shown here is derived from an EMBL/GenBank/DDBJ whole genome shotgun (WGS) entry which is preliminary data.</text>
</comment>
<accession>A0A4Z1FHM6</accession>
<dbReference type="EMBL" id="PQXI01000155">
    <property type="protein sequence ID" value="TGO22788.1"/>
    <property type="molecule type" value="Genomic_DNA"/>
</dbReference>
<dbReference type="AlphaFoldDB" id="A0A4Z1FHM6"/>
<keyword evidence="2" id="KW-1185">Reference proteome</keyword>
<evidence type="ECO:0000313" key="1">
    <source>
        <dbReference type="EMBL" id="TGO22788.1"/>
    </source>
</evidence>
<sequence length="153" mass="17155">MLASTPRRYPCSQREIHNGVDIGDHIDQVGFAIINDSTMETLAPYAQAMAGRPSSDDSVEIGAAIEAPALSQSEGIYFRSVDCRKRFEHSIQILRKISSSEALNQQFDRSSSLFTIQDKFAHYKAWGNSIAAFQDVLIRTLLEFRLKEATEIQ</sequence>